<accession>A0ABP5SIQ0</accession>
<feature type="compositionally biased region" description="Acidic residues" evidence="1">
    <location>
        <begin position="69"/>
        <end position="84"/>
    </location>
</feature>
<comment type="caution">
    <text evidence="2">The sequence shown here is derived from an EMBL/GenBank/DDBJ whole genome shotgun (WGS) entry which is preliminary data.</text>
</comment>
<proteinExistence type="predicted"/>
<evidence type="ECO:0000313" key="2">
    <source>
        <dbReference type="EMBL" id="GAA2332100.1"/>
    </source>
</evidence>
<dbReference type="Proteomes" id="UP001501218">
    <property type="component" value="Unassembled WGS sequence"/>
</dbReference>
<protein>
    <submittedName>
        <fullName evidence="2">Uncharacterized protein</fullName>
    </submittedName>
</protein>
<evidence type="ECO:0000256" key="1">
    <source>
        <dbReference type="SAM" id="MobiDB-lite"/>
    </source>
</evidence>
<feature type="region of interest" description="Disordered" evidence="1">
    <location>
        <begin position="41"/>
        <end position="84"/>
    </location>
</feature>
<name>A0ABP5SIQ0_9PSEU</name>
<sequence>MRGVSFVPIVDGMKRSRMTKVAGASLGAVFALTVAAGCNDTMQQDGEQQEQEQEGDQQQQEGDRQYGDQQEDEQQEGGGEQEDG</sequence>
<reference evidence="3" key="1">
    <citation type="journal article" date="2019" name="Int. J. Syst. Evol. Microbiol.">
        <title>The Global Catalogue of Microorganisms (GCM) 10K type strain sequencing project: providing services to taxonomists for standard genome sequencing and annotation.</title>
        <authorList>
            <consortium name="The Broad Institute Genomics Platform"/>
            <consortium name="The Broad Institute Genome Sequencing Center for Infectious Disease"/>
            <person name="Wu L."/>
            <person name="Ma J."/>
        </authorList>
    </citation>
    <scope>NUCLEOTIDE SEQUENCE [LARGE SCALE GENOMIC DNA]</scope>
    <source>
        <strain evidence="3">JCM 16221</strain>
    </source>
</reference>
<organism evidence="2 3">
    <name type="scientific">Saccharopolyspora halophila</name>
    <dbReference type="NCBI Taxonomy" id="405551"/>
    <lineage>
        <taxon>Bacteria</taxon>
        <taxon>Bacillati</taxon>
        <taxon>Actinomycetota</taxon>
        <taxon>Actinomycetes</taxon>
        <taxon>Pseudonocardiales</taxon>
        <taxon>Pseudonocardiaceae</taxon>
        <taxon>Saccharopolyspora</taxon>
    </lineage>
</organism>
<gene>
    <name evidence="2" type="ORF">GCM10009854_04110</name>
</gene>
<keyword evidence="3" id="KW-1185">Reference proteome</keyword>
<dbReference type="EMBL" id="BAAARA010000001">
    <property type="protein sequence ID" value="GAA2332100.1"/>
    <property type="molecule type" value="Genomic_DNA"/>
</dbReference>
<evidence type="ECO:0000313" key="3">
    <source>
        <dbReference type="Proteomes" id="UP001501218"/>
    </source>
</evidence>